<name>A0A4Y9M811_9BRAD</name>
<comment type="caution">
    <text evidence="1">The sequence shown here is derived from an EMBL/GenBank/DDBJ whole genome shotgun (WGS) entry which is preliminary data.</text>
</comment>
<organism evidence="1 2">
    <name type="scientific">Bradyrhizobium niftali</name>
    <dbReference type="NCBI Taxonomy" id="2560055"/>
    <lineage>
        <taxon>Bacteria</taxon>
        <taxon>Pseudomonadati</taxon>
        <taxon>Pseudomonadota</taxon>
        <taxon>Alphaproteobacteria</taxon>
        <taxon>Hyphomicrobiales</taxon>
        <taxon>Nitrobacteraceae</taxon>
        <taxon>Bradyrhizobium</taxon>
    </lineage>
</organism>
<gene>
    <name evidence="1" type="ORF">E4K65_04685</name>
</gene>
<proteinExistence type="predicted"/>
<keyword evidence="2" id="KW-1185">Reference proteome</keyword>
<sequence>MTKRRRFKQTVVLEERLGQEAQRLRDEAKRLPHGPEREILLRKARQAETGSHISDWLRSPGLQPPE</sequence>
<reference evidence="1 2" key="1">
    <citation type="submission" date="2019-03" db="EMBL/GenBank/DDBJ databases">
        <title>Bradyrhizobium diversity isolated from nodules of Chamaecrista fasciculata.</title>
        <authorList>
            <person name="Klepa M.S."/>
            <person name="Urquiaga M.O."/>
            <person name="Hungria M."/>
            <person name="Delamuta J.R."/>
        </authorList>
    </citation>
    <scope>NUCLEOTIDE SEQUENCE [LARGE SCALE GENOMIC DNA]</scope>
    <source>
        <strain evidence="1 2">CNPSo 3448</strain>
    </source>
</reference>
<evidence type="ECO:0000313" key="1">
    <source>
        <dbReference type="EMBL" id="TFV51366.1"/>
    </source>
</evidence>
<protein>
    <submittedName>
        <fullName evidence="1">Uncharacterized protein</fullName>
    </submittedName>
</protein>
<dbReference type="AlphaFoldDB" id="A0A4Y9M811"/>
<dbReference type="EMBL" id="SPQT01000001">
    <property type="protein sequence ID" value="TFV51366.1"/>
    <property type="molecule type" value="Genomic_DNA"/>
</dbReference>
<accession>A0A4Y9M811</accession>
<dbReference type="RefSeq" id="WP_135173108.1">
    <property type="nucleotide sequence ID" value="NZ_SPQT01000001.1"/>
</dbReference>
<evidence type="ECO:0000313" key="2">
    <source>
        <dbReference type="Proteomes" id="UP000297966"/>
    </source>
</evidence>
<dbReference type="OrthoDB" id="8128823at2"/>
<dbReference type="Proteomes" id="UP000297966">
    <property type="component" value="Unassembled WGS sequence"/>
</dbReference>